<name>A0ABT1D338_9PROT</name>
<dbReference type="Proteomes" id="UP001523392">
    <property type="component" value="Unassembled WGS sequence"/>
</dbReference>
<comment type="caution">
    <text evidence="2">The sequence shown here is derived from an EMBL/GenBank/DDBJ whole genome shotgun (WGS) entry which is preliminary data.</text>
</comment>
<gene>
    <name evidence="2" type="ORF">JYK14_04360</name>
</gene>
<sequence>MAEQGNFVPGESAEPEQLRLEPVLCPFCEQSTMPNLLADRSAVCSCPAERALPLALLHGTPWDGMPGAATAPMDAPPQPDRDAPALPEDRGQFGSGTTTEAYAPLPPPPGRRAT</sequence>
<organism evidence="2 3">
    <name type="scientific">Siccirubricoccus soli</name>
    <dbReference type="NCBI Taxonomy" id="2899147"/>
    <lineage>
        <taxon>Bacteria</taxon>
        <taxon>Pseudomonadati</taxon>
        <taxon>Pseudomonadota</taxon>
        <taxon>Alphaproteobacteria</taxon>
        <taxon>Acetobacterales</taxon>
        <taxon>Roseomonadaceae</taxon>
        <taxon>Siccirubricoccus</taxon>
    </lineage>
</organism>
<protein>
    <recommendedName>
        <fullName evidence="4">Peptidoglycan-binding protein</fullName>
    </recommendedName>
</protein>
<feature type="compositionally biased region" description="Pro residues" evidence="1">
    <location>
        <begin position="104"/>
        <end position="114"/>
    </location>
</feature>
<reference evidence="2 3" key="1">
    <citation type="submission" date="2021-12" db="EMBL/GenBank/DDBJ databases">
        <title>Siccirubricoccus leaddurans sp. nov., a high concentration Zn2+ tolerance bacterium.</title>
        <authorList>
            <person name="Cao Y."/>
        </authorList>
    </citation>
    <scope>NUCLEOTIDE SEQUENCE [LARGE SCALE GENOMIC DNA]</scope>
    <source>
        <strain evidence="2 3">KC 17139</strain>
    </source>
</reference>
<dbReference type="RefSeq" id="WP_252952009.1">
    <property type="nucleotide sequence ID" value="NZ_JAFIRR010000024.1"/>
</dbReference>
<keyword evidence="3" id="KW-1185">Reference proteome</keyword>
<evidence type="ECO:0000313" key="2">
    <source>
        <dbReference type="EMBL" id="MCO6415410.1"/>
    </source>
</evidence>
<feature type="compositionally biased region" description="Basic and acidic residues" evidence="1">
    <location>
        <begin position="79"/>
        <end position="91"/>
    </location>
</feature>
<evidence type="ECO:0000313" key="3">
    <source>
        <dbReference type="Proteomes" id="UP001523392"/>
    </source>
</evidence>
<evidence type="ECO:0000256" key="1">
    <source>
        <dbReference type="SAM" id="MobiDB-lite"/>
    </source>
</evidence>
<evidence type="ECO:0008006" key="4">
    <source>
        <dbReference type="Google" id="ProtNLM"/>
    </source>
</evidence>
<proteinExistence type="predicted"/>
<dbReference type="EMBL" id="JAFIRR010000024">
    <property type="protein sequence ID" value="MCO6415410.1"/>
    <property type="molecule type" value="Genomic_DNA"/>
</dbReference>
<accession>A0ABT1D338</accession>
<feature type="region of interest" description="Disordered" evidence="1">
    <location>
        <begin position="60"/>
        <end position="114"/>
    </location>
</feature>